<accession>A0A2X2HPM5</accession>
<gene>
    <name evidence="1" type="ORF">NCTC8576_01563</name>
</gene>
<name>A0A2X2HPM5_SHIBO</name>
<evidence type="ECO:0000313" key="1">
    <source>
        <dbReference type="EMBL" id="SPZ71982.1"/>
    </source>
</evidence>
<organism evidence="1 2">
    <name type="scientific">Shigella boydii</name>
    <dbReference type="NCBI Taxonomy" id="621"/>
    <lineage>
        <taxon>Bacteria</taxon>
        <taxon>Pseudomonadati</taxon>
        <taxon>Pseudomonadota</taxon>
        <taxon>Gammaproteobacteria</taxon>
        <taxon>Enterobacterales</taxon>
        <taxon>Enterobacteriaceae</taxon>
        <taxon>Shigella</taxon>
    </lineage>
</organism>
<sequence>MSLSCYGLCYHNSNKKNFKSSLHSRQPEVNYGRYDVVSMLRVLLEVLNTFASSSPKFIPV</sequence>
<protein>
    <submittedName>
        <fullName evidence="1">Uncharacterized protein</fullName>
    </submittedName>
</protein>
<dbReference type="AlphaFoldDB" id="A0A2X2HPM5"/>
<evidence type="ECO:0000313" key="2">
    <source>
        <dbReference type="Proteomes" id="UP000251799"/>
    </source>
</evidence>
<proteinExistence type="predicted"/>
<dbReference type="EMBL" id="UAUR01000003">
    <property type="protein sequence ID" value="SPZ71982.1"/>
    <property type="molecule type" value="Genomic_DNA"/>
</dbReference>
<reference evidence="1 2" key="1">
    <citation type="submission" date="2018-06" db="EMBL/GenBank/DDBJ databases">
        <authorList>
            <consortium name="Pathogen Informatics"/>
            <person name="Doyle S."/>
        </authorList>
    </citation>
    <scope>NUCLEOTIDE SEQUENCE [LARGE SCALE GENOMIC DNA]</scope>
    <source>
        <strain evidence="1 2">NCTC8576</strain>
    </source>
</reference>
<dbReference type="Proteomes" id="UP000251799">
    <property type="component" value="Unassembled WGS sequence"/>
</dbReference>